<dbReference type="InterPro" id="IPR006121">
    <property type="entry name" value="HMA_dom"/>
</dbReference>
<dbReference type="Gene3D" id="3.30.70.100">
    <property type="match status" value="1"/>
</dbReference>
<sequence length="207" mass="22190">METKNNSGKLFVAGTLTALGASLCCITPVLGVMAGIGGAAATFSWLEPFRPYLIILTLGMLGWAWYRTLNPQKQAMDCACEEDVKKPFMQSKTFLGIMTVVVLLLMAFPYYSGAVLPSPSTSVAVASDVPLRQARLDIRGMTCSGCESSVTHALSSKKGVTKATASYEAGLARVTYDPSMVSPEVLKKAIEEEVGYTVTNFELSDNH</sequence>
<keyword evidence="5" id="KW-0475">Mercuric resistance</keyword>
<evidence type="ECO:0000313" key="18">
    <source>
        <dbReference type="Proteomes" id="UP000557307"/>
    </source>
</evidence>
<dbReference type="GO" id="GO:0046872">
    <property type="term" value="F:metal ion binding"/>
    <property type="evidence" value="ECO:0007669"/>
    <property type="project" value="UniProtKB-KW"/>
</dbReference>
<dbReference type="Gene3D" id="1.10.287.910">
    <property type="entry name" value="bacterial mercury transporter, merf"/>
    <property type="match status" value="1"/>
</dbReference>
<evidence type="ECO:0000256" key="2">
    <source>
        <dbReference type="ARBA" id="ARBA00008224"/>
    </source>
</evidence>
<dbReference type="Pfam" id="PF00403">
    <property type="entry name" value="HMA"/>
    <property type="match status" value="1"/>
</dbReference>
<keyword evidence="18" id="KW-1185">Reference proteome</keyword>
<keyword evidence="7" id="KW-0997">Cell inner membrane</keyword>
<protein>
    <recommendedName>
        <fullName evidence="3">Mercuric transport protein MerT</fullName>
    </recommendedName>
    <alternativeName>
        <fullName evidence="13">Mercury ion transport protein</fullName>
    </alternativeName>
</protein>
<dbReference type="GO" id="GO:0005886">
    <property type="term" value="C:plasma membrane"/>
    <property type="evidence" value="ECO:0007669"/>
    <property type="project" value="UniProtKB-SubCell"/>
</dbReference>
<evidence type="ECO:0000256" key="4">
    <source>
        <dbReference type="ARBA" id="ARBA00022448"/>
    </source>
</evidence>
<evidence type="ECO:0000256" key="3">
    <source>
        <dbReference type="ARBA" id="ARBA00017053"/>
    </source>
</evidence>
<dbReference type="InterPro" id="IPR017969">
    <property type="entry name" value="Heavy-metal-associated_CS"/>
</dbReference>
<feature type="transmembrane region" description="Helical" evidence="15">
    <location>
        <begin position="94"/>
        <end position="112"/>
    </location>
</feature>
<keyword evidence="4" id="KW-0813">Transport</keyword>
<keyword evidence="8 15" id="KW-0812">Transmembrane</keyword>
<evidence type="ECO:0000313" key="17">
    <source>
        <dbReference type="EMBL" id="MBB5287012.1"/>
    </source>
</evidence>
<keyword evidence="12 15" id="KW-0472">Membrane</keyword>
<keyword evidence="10" id="KW-0476">Mercury</keyword>
<accession>A0A840TZF8</accession>
<dbReference type="NCBIfam" id="NF033556">
    <property type="entry name" value="MerTP_fusion"/>
    <property type="match status" value="1"/>
</dbReference>
<comment type="similarity">
    <text evidence="2">Belongs to the MerT family.</text>
</comment>
<name>A0A840TZF8_9BACT</name>
<keyword evidence="6" id="KW-1003">Cell membrane</keyword>
<evidence type="ECO:0000256" key="5">
    <source>
        <dbReference type="ARBA" id="ARBA00022466"/>
    </source>
</evidence>
<dbReference type="Proteomes" id="UP000557307">
    <property type="component" value="Unassembled WGS sequence"/>
</dbReference>
<evidence type="ECO:0000256" key="6">
    <source>
        <dbReference type="ARBA" id="ARBA00022475"/>
    </source>
</evidence>
<comment type="caution">
    <text evidence="17">The sequence shown here is derived from an EMBL/GenBank/DDBJ whole genome shotgun (WGS) entry which is preliminary data.</text>
</comment>
<evidence type="ECO:0000256" key="1">
    <source>
        <dbReference type="ARBA" id="ARBA00004429"/>
    </source>
</evidence>
<organism evidence="17 18">
    <name type="scientific">Rhabdobacter roseus</name>
    <dbReference type="NCBI Taxonomy" id="1655419"/>
    <lineage>
        <taxon>Bacteria</taxon>
        <taxon>Pseudomonadati</taxon>
        <taxon>Bacteroidota</taxon>
        <taxon>Cytophagia</taxon>
        <taxon>Cytophagales</taxon>
        <taxon>Cytophagaceae</taxon>
        <taxon>Rhabdobacter</taxon>
    </lineage>
</organism>
<feature type="transmembrane region" description="Helical" evidence="15">
    <location>
        <begin position="49"/>
        <end position="66"/>
    </location>
</feature>
<dbReference type="SUPFAM" id="SSF55008">
    <property type="entry name" value="HMA, heavy metal-associated domain"/>
    <property type="match status" value="1"/>
</dbReference>
<evidence type="ECO:0000256" key="14">
    <source>
        <dbReference type="ARBA" id="ARBA00045720"/>
    </source>
</evidence>
<evidence type="ECO:0000256" key="12">
    <source>
        <dbReference type="ARBA" id="ARBA00023136"/>
    </source>
</evidence>
<reference evidence="17 18" key="1">
    <citation type="submission" date="2020-08" db="EMBL/GenBank/DDBJ databases">
        <title>Genomic Encyclopedia of Type Strains, Phase IV (KMG-IV): sequencing the most valuable type-strain genomes for metagenomic binning, comparative biology and taxonomic classification.</title>
        <authorList>
            <person name="Goeker M."/>
        </authorList>
    </citation>
    <scope>NUCLEOTIDE SEQUENCE [LARGE SCALE GENOMIC DNA]</scope>
    <source>
        <strain evidence="17 18">DSM 105074</strain>
    </source>
</reference>
<dbReference type="AlphaFoldDB" id="A0A840TZF8"/>
<dbReference type="InterPro" id="IPR003457">
    <property type="entry name" value="Transprt_MerT"/>
</dbReference>
<evidence type="ECO:0000256" key="15">
    <source>
        <dbReference type="SAM" id="Phobius"/>
    </source>
</evidence>
<evidence type="ECO:0000256" key="7">
    <source>
        <dbReference type="ARBA" id="ARBA00022519"/>
    </source>
</evidence>
<keyword evidence="9" id="KW-0479">Metal-binding</keyword>
<evidence type="ECO:0000256" key="11">
    <source>
        <dbReference type="ARBA" id="ARBA00022989"/>
    </source>
</evidence>
<dbReference type="EMBL" id="JACHGF010000013">
    <property type="protein sequence ID" value="MBB5287012.1"/>
    <property type="molecule type" value="Genomic_DNA"/>
</dbReference>
<keyword evidence="11 15" id="KW-1133">Transmembrane helix</keyword>
<dbReference type="GO" id="GO:0015097">
    <property type="term" value="F:mercury ion transmembrane transporter activity"/>
    <property type="evidence" value="ECO:0007669"/>
    <property type="project" value="InterPro"/>
</dbReference>
<gene>
    <name evidence="17" type="ORF">HNQ92_005174</name>
</gene>
<comment type="function">
    <text evidence="14">Involved in mercury resistance. Probably transfers a mercuric ion from the periplasmic Hg(2+)-binding protein MerP to the cytoplasmic mercuric reductase MerA.</text>
</comment>
<dbReference type="Pfam" id="PF02411">
    <property type="entry name" value="MerT"/>
    <property type="match status" value="1"/>
</dbReference>
<evidence type="ECO:0000259" key="16">
    <source>
        <dbReference type="PROSITE" id="PS50846"/>
    </source>
</evidence>
<dbReference type="PROSITE" id="PS50846">
    <property type="entry name" value="HMA_2"/>
    <property type="match status" value="1"/>
</dbReference>
<evidence type="ECO:0000256" key="10">
    <source>
        <dbReference type="ARBA" id="ARBA00022914"/>
    </source>
</evidence>
<feature type="domain" description="HMA" evidence="16">
    <location>
        <begin position="132"/>
        <end position="198"/>
    </location>
</feature>
<dbReference type="RefSeq" id="WP_184178691.1">
    <property type="nucleotide sequence ID" value="NZ_JACHGF010000013.1"/>
</dbReference>
<evidence type="ECO:0000256" key="9">
    <source>
        <dbReference type="ARBA" id="ARBA00022723"/>
    </source>
</evidence>
<proteinExistence type="inferred from homology"/>
<dbReference type="PROSITE" id="PS01047">
    <property type="entry name" value="HMA_1"/>
    <property type="match status" value="1"/>
</dbReference>
<dbReference type="CDD" id="cd00371">
    <property type="entry name" value="HMA"/>
    <property type="match status" value="1"/>
</dbReference>
<dbReference type="FunFam" id="3.30.70.100:FF:000001">
    <property type="entry name" value="ATPase copper transporting beta"/>
    <property type="match status" value="1"/>
</dbReference>
<evidence type="ECO:0000256" key="8">
    <source>
        <dbReference type="ARBA" id="ARBA00022692"/>
    </source>
</evidence>
<dbReference type="InterPro" id="IPR036163">
    <property type="entry name" value="HMA_dom_sf"/>
</dbReference>
<evidence type="ECO:0000256" key="13">
    <source>
        <dbReference type="ARBA" id="ARBA00030934"/>
    </source>
</evidence>
<comment type="subcellular location">
    <subcellularLocation>
        <location evidence="1">Cell inner membrane</location>
        <topology evidence="1">Multi-pass membrane protein</topology>
    </subcellularLocation>
</comment>